<keyword evidence="9" id="KW-1185">Reference proteome</keyword>
<dbReference type="InterPro" id="IPR011014">
    <property type="entry name" value="MscS_channel_TM-2"/>
</dbReference>
<evidence type="ECO:0000256" key="6">
    <source>
        <dbReference type="SAM" id="Phobius"/>
    </source>
</evidence>
<dbReference type="PANTHER" id="PTHR30566:SF25">
    <property type="entry name" value="INNER MEMBRANE PROTEIN"/>
    <property type="match status" value="1"/>
</dbReference>
<dbReference type="InterPro" id="IPR014710">
    <property type="entry name" value="RmlC-like_jellyroll"/>
</dbReference>
<dbReference type="GO" id="GO:0055085">
    <property type="term" value="P:transmembrane transport"/>
    <property type="evidence" value="ECO:0007669"/>
    <property type="project" value="InterPro"/>
</dbReference>
<comment type="similarity">
    <text evidence="2">Belongs to the MscS (TC 1.A.23) family.</text>
</comment>
<dbReference type="OrthoDB" id="9775207at2"/>
<dbReference type="SUPFAM" id="SSF51206">
    <property type="entry name" value="cAMP-binding domain-like"/>
    <property type="match status" value="1"/>
</dbReference>
<evidence type="ECO:0000313" key="8">
    <source>
        <dbReference type="EMBL" id="KJL40975.1"/>
    </source>
</evidence>
<feature type="transmembrane region" description="Helical" evidence="6">
    <location>
        <begin position="12"/>
        <end position="30"/>
    </location>
</feature>
<feature type="transmembrane region" description="Helical" evidence="6">
    <location>
        <begin position="142"/>
        <end position="173"/>
    </location>
</feature>
<evidence type="ECO:0000256" key="2">
    <source>
        <dbReference type="ARBA" id="ARBA00008017"/>
    </source>
</evidence>
<accession>A0A0M2HAB8</accession>
<evidence type="ECO:0000256" key="1">
    <source>
        <dbReference type="ARBA" id="ARBA00004141"/>
    </source>
</evidence>
<dbReference type="SUPFAM" id="SSF82861">
    <property type="entry name" value="Mechanosensitive channel protein MscS (YggB), transmembrane region"/>
    <property type="match status" value="1"/>
</dbReference>
<dbReference type="InterPro" id="IPR023408">
    <property type="entry name" value="MscS_beta-dom_sf"/>
</dbReference>
<organism evidence="8 9">
    <name type="scientific">Microbacterium terrae</name>
    <dbReference type="NCBI Taxonomy" id="69369"/>
    <lineage>
        <taxon>Bacteria</taxon>
        <taxon>Bacillati</taxon>
        <taxon>Actinomycetota</taxon>
        <taxon>Actinomycetes</taxon>
        <taxon>Micrococcales</taxon>
        <taxon>Microbacteriaceae</taxon>
        <taxon>Microbacterium</taxon>
    </lineage>
</organism>
<evidence type="ECO:0000256" key="4">
    <source>
        <dbReference type="ARBA" id="ARBA00022989"/>
    </source>
</evidence>
<evidence type="ECO:0000256" key="3">
    <source>
        <dbReference type="ARBA" id="ARBA00022692"/>
    </source>
</evidence>
<dbReference type="InterPro" id="IPR006685">
    <property type="entry name" value="MscS_channel_2nd"/>
</dbReference>
<dbReference type="InterPro" id="IPR000595">
    <property type="entry name" value="cNMP-bd_dom"/>
</dbReference>
<dbReference type="AlphaFoldDB" id="A0A0M2HAB8"/>
<comment type="caution">
    <text evidence="8">The sequence shown here is derived from an EMBL/GenBank/DDBJ whole genome shotgun (WGS) entry which is preliminary data.</text>
</comment>
<dbReference type="RefSeq" id="WP_045275461.1">
    <property type="nucleotide sequence ID" value="NZ_BAAAUP010000008.1"/>
</dbReference>
<dbReference type="Gene3D" id="1.10.287.1260">
    <property type="match status" value="1"/>
</dbReference>
<dbReference type="SMART" id="SM00100">
    <property type="entry name" value="cNMP"/>
    <property type="match status" value="1"/>
</dbReference>
<dbReference type="GO" id="GO:0016020">
    <property type="term" value="C:membrane"/>
    <property type="evidence" value="ECO:0007669"/>
    <property type="project" value="UniProtKB-SubCell"/>
</dbReference>
<dbReference type="PANTHER" id="PTHR30566">
    <property type="entry name" value="YNAI-RELATED MECHANOSENSITIVE ION CHANNEL"/>
    <property type="match status" value="1"/>
</dbReference>
<feature type="domain" description="Cyclic nucleotide-binding" evidence="7">
    <location>
        <begin position="335"/>
        <end position="454"/>
    </location>
</feature>
<dbReference type="Pfam" id="PF00027">
    <property type="entry name" value="cNMP_binding"/>
    <property type="match status" value="1"/>
</dbReference>
<gene>
    <name evidence="8" type="primary">mscS_2</name>
    <name evidence="8" type="ORF">RS81_01519</name>
</gene>
<dbReference type="Gene3D" id="2.30.30.60">
    <property type="match status" value="1"/>
</dbReference>
<dbReference type="InterPro" id="IPR010920">
    <property type="entry name" value="LSM_dom_sf"/>
</dbReference>
<dbReference type="InterPro" id="IPR018490">
    <property type="entry name" value="cNMP-bd_dom_sf"/>
</dbReference>
<dbReference type="EMBL" id="JYIZ01000045">
    <property type="protein sequence ID" value="KJL40975.1"/>
    <property type="molecule type" value="Genomic_DNA"/>
</dbReference>
<protein>
    <submittedName>
        <fullName evidence="8">Small-conductance mechanosensitive channel</fullName>
    </submittedName>
</protein>
<dbReference type="PROSITE" id="PS50042">
    <property type="entry name" value="CNMP_BINDING_3"/>
    <property type="match status" value="1"/>
</dbReference>
<dbReference type="PATRIC" id="fig|92835.4.peg.1538"/>
<proteinExistence type="inferred from homology"/>
<reference evidence="8 9" key="1">
    <citation type="submission" date="2015-02" db="EMBL/GenBank/DDBJ databases">
        <title>Draft genome sequences of ten Microbacterium spp. with emphasis on heavy metal contaminated environments.</title>
        <authorList>
            <person name="Corretto E."/>
        </authorList>
    </citation>
    <scope>NUCLEOTIDE SEQUENCE [LARGE SCALE GENOMIC DNA]</scope>
    <source>
        <strain evidence="8 9">DSM 12510</strain>
    </source>
</reference>
<sequence length="477" mass="51422">MGDIVSQEWFWPAVIVSVGLPLTLIALTEMHNALARRGSRAAPIVMMVRNYLVPVAGVLVLISQPGAWQGSGTWPRVVWTIFGLLVIVVTINAINHLVFHRAEKGSWRDRFPAIFSDLIRFVFIIIGIALLFYWVWGADVAGVFAALGVTSIVVGLALQNAVGSIVSGLFLIFEAPFELGDWIETGGIRGQIIEVNWRAIHLDTGNGTVIMPTSELAEGSFVNLSRGPEPYAAVVEATFATDDPPGKVRELLVAVARDLPQAAHDRAPTATTNGGATYAVAIPLDSPGDLSAAVDTFLTRLWYAARRAELHLDGDATDDWRTPGRLQDALHQIVPLLSLRPSETDALVAHARLERYSAGEAILRPGIVPVETRFILSGTVDLMIPTDDGATVTVTELGRDDAVGLTALSRTQTISRAVATSEVDVVSLPVRVLDDIVRAHPVVAREIVRESENRVQQARLALAAVGARLPLARRVLG</sequence>
<dbReference type="Gene3D" id="2.60.120.10">
    <property type="entry name" value="Jelly Rolls"/>
    <property type="match status" value="1"/>
</dbReference>
<keyword evidence="3 6" id="KW-0812">Transmembrane</keyword>
<evidence type="ECO:0000256" key="5">
    <source>
        <dbReference type="ARBA" id="ARBA00023136"/>
    </source>
</evidence>
<feature type="transmembrane region" description="Helical" evidence="6">
    <location>
        <begin position="77"/>
        <end position="98"/>
    </location>
</feature>
<evidence type="ECO:0000259" key="7">
    <source>
        <dbReference type="PROSITE" id="PS50042"/>
    </source>
</evidence>
<keyword evidence="5 6" id="KW-0472">Membrane</keyword>
<feature type="transmembrane region" description="Helical" evidence="6">
    <location>
        <begin position="118"/>
        <end position="136"/>
    </location>
</feature>
<keyword evidence="4 6" id="KW-1133">Transmembrane helix</keyword>
<dbReference type="CDD" id="cd00038">
    <property type="entry name" value="CAP_ED"/>
    <property type="match status" value="1"/>
</dbReference>
<dbReference type="SUPFAM" id="SSF50182">
    <property type="entry name" value="Sm-like ribonucleoproteins"/>
    <property type="match status" value="1"/>
</dbReference>
<feature type="transmembrane region" description="Helical" evidence="6">
    <location>
        <begin position="51"/>
        <end position="71"/>
    </location>
</feature>
<dbReference type="Pfam" id="PF00924">
    <property type="entry name" value="MS_channel_2nd"/>
    <property type="match status" value="1"/>
</dbReference>
<dbReference type="Proteomes" id="UP000033956">
    <property type="component" value="Unassembled WGS sequence"/>
</dbReference>
<comment type="subcellular location">
    <subcellularLocation>
        <location evidence="1">Membrane</location>
        <topology evidence="1">Multi-pass membrane protein</topology>
    </subcellularLocation>
</comment>
<name>A0A0M2HAB8_9MICO</name>
<evidence type="ECO:0000313" key="9">
    <source>
        <dbReference type="Proteomes" id="UP000033956"/>
    </source>
</evidence>
<dbReference type="STRING" id="92835.RS81_01519"/>